<comment type="caution">
    <text evidence="2">The sequence shown here is derived from an EMBL/GenBank/DDBJ whole genome shotgun (WGS) entry which is preliminary data.</text>
</comment>
<name>A0A8H3I674_9LECA</name>
<dbReference type="EMBL" id="CAJPDT010000002">
    <property type="protein sequence ID" value="CAF9906338.1"/>
    <property type="molecule type" value="Genomic_DNA"/>
</dbReference>
<accession>A0A8H3I674</accession>
<reference evidence="2" key="1">
    <citation type="submission" date="2021-03" db="EMBL/GenBank/DDBJ databases">
        <authorList>
            <person name="Tagirdzhanova G."/>
        </authorList>
    </citation>
    <scope>NUCLEOTIDE SEQUENCE</scope>
</reference>
<sequence>MASKSTASRSAATGTSSVRRNLFHHSLSRRPTSASTSTSATTLQEGSQDESSDIVVKDRNGNYEVQIPLLPPLDEDQAQEEDSGNEKDKIDARLLEMYKDRSLQPHDPAELLNAVHASLRRKVASLHEDNWIFETELESTGG</sequence>
<keyword evidence="3" id="KW-1185">Reference proteome</keyword>
<feature type="compositionally biased region" description="Acidic residues" evidence="1">
    <location>
        <begin position="73"/>
        <end position="83"/>
    </location>
</feature>
<proteinExistence type="predicted"/>
<evidence type="ECO:0000256" key="1">
    <source>
        <dbReference type="SAM" id="MobiDB-lite"/>
    </source>
</evidence>
<feature type="compositionally biased region" description="Low complexity" evidence="1">
    <location>
        <begin position="1"/>
        <end position="20"/>
    </location>
</feature>
<dbReference type="Proteomes" id="UP000664534">
    <property type="component" value="Unassembled WGS sequence"/>
</dbReference>
<evidence type="ECO:0000313" key="2">
    <source>
        <dbReference type="EMBL" id="CAF9906338.1"/>
    </source>
</evidence>
<dbReference type="AlphaFoldDB" id="A0A8H3I674"/>
<organism evidence="2 3">
    <name type="scientific">Imshaugia aleurites</name>
    <dbReference type="NCBI Taxonomy" id="172621"/>
    <lineage>
        <taxon>Eukaryota</taxon>
        <taxon>Fungi</taxon>
        <taxon>Dikarya</taxon>
        <taxon>Ascomycota</taxon>
        <taxon>Pezizomycotina</taxon>
        <taxon>Lecanoromycetes</taxon>
        <taxon>OSLEUM clade</taxon>
        <taxon>Lecanoromycetidae</taxon>
        <taxon>Lecanorales</taxon>
        <taxon>Lecanorineae</taxon>
        <taxon>Parmeliaceae</taxon>
        <taxon>Imshaugia</taxon>
    </lineage>
</organism>
<dbReference type="OrthoDB" id="4188844at2759"/>
<evidence type="ECO:0000313" key="3">
    <source>
        <dbReference type="Proteomes" id="UP000664534"/>
    </source>
</evidence>
<feature type="region of interest" description="Disordered" evidence="1">
    <location>
        <begin position="1"/>
        <end position="91"/>
    </location>
</feature>
<feature type="compositionally biased region" description="Low complexity" evidence="1">
    <location>
        <begin position="29"/>
        <end position="43"/>
    </location>
</feature>
<protein>
    <submittedName>
        <fullName evidence="2">Uncharacterized protein</fullName>
    </submittedName>
</protein>
<gene>
    <name evidence="2" type="ORF">IMSHALPRED_004175</name>
</gene>